<dbReference type="Proteomes" id="UP000465302">
    <property type="component" value="Unassembled WGS sequence"/>
</dbReference>
<comment type="caution">
    <text evidence="5">The sequence shown here is derived from an EMBL/GenBank/DDBJ whole genome shotgun (WGS) entry which is preliminary data.</text>
</comment>
<dbReference type="PANTHER" id="PTHR42880">
    <property type="entry name" value="HOMOCITRATE SYNTHASE"/>
    <property type="match status" value="1"/>
</dbReference>
<dbReference type="RefSeq" id="WP_097942520.1">
    <property type="nucleotide sequence ID" value="NZ_BLKS01000001.1"/>
</dbReference>
<reference evidence="5 6" key="1">
    <citation type="submission" date="2017-10" db="EMBL/GenBank/DDBJ databases">
        <title>The new phylogeny of genus Mycobacterium.</title>
        <authorList>
            <person name="Tortoli E."/>
            <person name="Trovato A."/>
            <person name="Cirillo D.M."/>
        </authorList>
    </citation>
    <scope>NUCLEOTIDE SEQUENCE [LARGE SCALE GENOMIC DNA]</scope>
    <source>
        <strain evidence="5 6">CCUG37673</strain>
    </source>
</reference>
<reference evidence="4 7" key="2">
    <citation type="journal article" date="2019" name="Emerg. Microbes Infect.">
        <title>Comprehensive subspecies identification of 175 nontuberculous mycobacteria species based on 7547 genomic profiles.</title>
        <authorList>
            <person name="Matsumoto Y."/>
            <person name="Kinjo T."/>
            <person name="Motooka D."/>
            <person name="Nabeya D."/>
            <person name="Jung N."/>
            <person name="Uechi K."/>
            <person name="Horii T."/>
            <person name="Iida T."/>
            <person name="Fujita J."/>
            <person name="Nakamura S."/>
        </authorList>
    </citation>
    <scope>NUCLEOTIDE SEQUENCE [LARGE SCALE GENOMIC DNA]</scope>
    <source>
        <strain evidence="4 7">JCM 6377</strain>
    </source>
</reference>
<accession>A0A2A7MU89</accession>
<feature type="region of interest" description="Disordered" evidence="2">
    <location>
        <begin position="15"/>
        <end position="35"/>
    </location>
</feature>
<proteinExistence type="predicted"/>
<protein>
    <submittedName>
        <fullName evidence="4">Homocitrate synthase</fullName>
    </submittedName>
</protein>
<dbReference type="Gene3D" id="3.20.20.70">
    <property type="entry name" value="Aldolase class I"/>
    <property type="match status" value="1"/>
</dbReference>
<organism evidence="5 6">
    <name type="scientific">Mycolicibacterium agri</name>
    <name type="common">Mycobacterium agri</name>
    <dbReference type="NCBI Taxonomy" id="36811"/>
    <lineage>
        <taxon>Bacteria</taxon>
        <taxon>Bacillati</taxon>
        <taxon>Actinomycetota</taxon>
        <taxon>Actinomycetes</taxon>
        <taxon>Mycobacteriales</taxon>
        <taxon>Mycobacteriaceae</taxon>
        <taxon>Mycolicibacterium</taxon>
    </lineage>
</organism>
<evidence type="ECO:0000256" key="1">
    <source>
        <dbReference type="ARBA" id="ARBA00022679"/>
    </source>
</evidence>
<dbReference type="InterPro" id="IPR000891">
    <property type="entry name" value="PYR_CT"/>
</dbReference>
<dbReference type="PANTHER" id="PTHR42880:SF1">
    <property type="entry name" value="ISOPROPYLMALATE_HOMOCITRATE_CITRAMALATE SYNTHASE FAMILY PROTEIN"/>
    <property type="match status" value="1"/>
</dbReference>
<evidence type="ECO:0000313" key="5">
    <source>
        <dbReference type="EMBL" id="PEG34881.1"/>
    </source>
</evidence>
<dbReference type="AlphaFoldDB" id="A0A2A7MU89"/>
<feature type="domain" description="Pyruvate carboxyltransferase" evidence="3">
    <location>
        <begin position="66"/>
        <end position="327"/>
    </location>
</feature>
<evidence type="ECO:0000313" key="6">
    <source>
        <dbReference type="Proteomes" id="UP000220914"/>
    </source>
</evidence>
<dbReference type="CDD" id="cd03174">
    <property type="entry name" value="DRE_TIM_metallolyase"/>
    <property type="match status" value="1"/>
</dbReference>
<gene>
    <name evidence="4" type="primary">aksA</name>
    <name evidence="5" type="ORF">CQY20_23675</name>
    <name evidence="4" type="ORF">MAGR_19370</name>
</gene>
<dbReference type="EMBL" id="PDCP01000054">
    <property type="protein sequence ID" value="PEG34881.1"/>
    <property type="molecule type" value="Genomic_DNA"/>
</dbReference>
<evidence type="ECO:0000313" key="7">
    <source>
        <dbReference type="Proteomes" id="UP000465302"/>
    </source>
</evidence>
<dbReference type="OrthoDB" id="7954579at2"/>
<name>A0A2A7MU89_MYCAG</name>
<dbReference type="Proteomes" id="UP000220914">
    <property type="component" value="Unassembled WGS sequence"/>
</dbReference>
<reference evidence="4" key="3">
    <citation type="submission" date="2020-02" db="EMBL/GenBank/DDBJ databases">
        <authorList>
            <person name="Matsumoto Y."/>
            <person name="Motooka D."/>
            <person name="Nakamura S."/>
        </authorList>
    </citation>
    <scope>NUCLEOTIDE SEQUENCE</scope>
    <source>
        <strain evidence="4">JCM 6377</strain>
    </source>
</reference>
<evidence type="ECO:0000259" key="3">
    <source>
        <dbReference type="PROSITE" id="PS50991"/>
    </source>
</evidence>
<sequence length="446" mass="49493">MSIELREWLPQPVVATAPPEGSATKSSGHVPDGGVGTPGFREGMWAVSPYCFDEGIRSDMHLPETVQLMDMTLREGRQVAGVSVGIDEVLEFARRIDEIGVHIVEMHHDFIDEIKRTKAMGVKFRIQALVHPTAALNPKACREEIDLCLEAGADIICPAFAISDYNYKLVESMGGLTITREEALDRACEAIAYGKEQGAYMNPNLMDFSRLDLERLKTIVSRLKEAGIDGLRIDDICGACIPAVYKHHAWVVKQILGPKIPLAIHSHNDFELGTAGQLAALEGGAEVLEGCINGLGERAGVPNLAVLAPILEMMYGYDTGMRLELIQDLCEWVADVWNQPIPEHQAGCGHTAFSHAAEVHYALPEGDEWSFNAWSPRVIGNQAYVPLCHYSGVEAIKRCVVEHGWDPIDNEVAQRVLERVRIEVRHRRREPSDRVLAQIVEEEQRR</sequence>
<dbReference type="InterPro" id="IPR013785">
    <property type="entry name" value="Aldolase_TIM"/>
</dbReference>
<keyword evidence="6" id="KW-1185">Reference proteome</keyword>
<dbReference type="EMBL" id="BLKS01000001">
    <property type="protein sequence ID" value="GFG50496.1"/>
    <property type="molecule type" value="Genomic_DNA"/>
</dbReference>
<dbReference type="Pfam" id="PF00682">
    <property type="entry name" value="HMGL-like"/>
    <property type="match status" value="1"/>
</dbReference>
<dbReference type="GO" id="GO:0016740">
    <property type="term" value="F:transferase activity"/>
    <property type="evidence" value="ECO:0007669"/>
    <property type="project" value="UniProtKB-KW"/>
</dbReference>
<dbReference type="SUPFAM" id="SSF51569">
    <property type="entry name" value="Aldolase"/>
    <property type="match status" value="1"/>
</dbReference>
<keyword evidence="1" id="KW-0808">Transferase</keyword>
<dbReference type="PROSITE" id="PS50991">
    <property type="entry name" value="PYR_CT"/>
    <property type="match status" value="1"/>
</dbReference>
<evidence type="ECO:0000256" key="2">
    <source>
        <dbReference type="SAM" id="MobiDB-lite"/>
    </source>
</evidence>
<evidence type="ECO:0000313" key="4">
    <source>
        <dbReference type="EMBL" id="GFG50496.1"/>
    </source>
</evidence>